<sequence>MLTSDNSVMTIGEIVRLATVKVYNRAIKGTGMTTIGDGSFNPNIGKKAKCQCLHLPEPWEKLWGTYIGRRMQVLGGNSYGTRMLAQIPMLHFKEIALKDCNVLQPA</sequence>
<reference evidence="1 2" key="1">
    <citation type="journal article" date="2021" name="bioRxiv">
        <title>Chromosome-scale and haplotype-resolved genome assembly of a tetraploid potato cultivar.</title>
        <authorList>
            <person name="Sun H."/>
            <person name="Jiao W.-B."/>
            <person name="Krause K."/>
            <person name="Campoy J.A."/>
            <person name="Goel M."/>
            <person name="Folz-Donahue K."/>
            <person name="Kukat C."/>
            <person name="Huettel B."/>
            <person name="Schneeberger K."/>
        </authorList>
    </citation>
    <scope>NUCLEOTIDE SEQUENCE [LARGE SCALE GENOMIC DNA]</scope>
    <source>
        <strain evidence="1">SolTubOtavaFocal</strain>
        <tissue evidence="1">Leaves</tissue>
    </source>
</reference>
<protein>
    <submittedName>
        <fullName evidence="1">Uncharacterized protein</fullName>
    </submittedName>
</protein>
<accession>A0ABQ7TS23</accession>
<evidence type="ECO:0000313" key="1">
    <source>
        <dbReference type="EMBL" id="KAH0736928.1"/>
    </source>
</evidence>
<gene>
    <name evidence="1" type="ORF">KY290_035633</name>
</gene>
<organism evidence="1 2">
    <name type="scientific">Solanum tuberosum</name>
    <name type="common">Potato</name>
    <dbReference type="NCBI Taxonomy" id="4113"/>
    <lineage>
        <taxon>Eukaryota</taxon>
        <taxon>Viridiplantae</taxon>
        <taxon>Streptophyta</taxon>
        <taxon>Embryophyta</taxon>
        <taxon>Tracheophyta</taxon>
        <taxon>Spermatophyta</taxon>
        <taxon>Magnoliopsida</taxon>
        <taxon>eudicotyledons</taxon>
        <taxon>Gunneridae</taxon>
        <taxon>Pentapetalae</taxon>
        <taxon>asterids</taxon>
        <taxon>lamiids</taxon>
        <taxon>Solanales</taxon>
        <taxon>Solanaceae</taxon>
        <taxon>Solanoideae</taxon>
        <taxon>Solaneae</taxon>
        <taxon>Solanum</taxon>
    </lineage>
</organism>
<comment type="caution">
    <text evidence="1">The sequence shown here is derived from an EMBL/GenBank/DDBJ whole genome shotgun (WGS) entry which is preliminary data.</text>
</comment>
<name>A0ABQ7TS23_SOLTU</name>
<evidence type="ECO:0000313" key="2">
    <source>
        <dbReference type="Proteomes" id="UP000826656"/>
    </source>
</evidence>
<keyword evidence="2" id="KW-1185">Reference proteome</keyword>
<dbReference type="EMBL" id="JAIVGD010000028">
    <property type="protein sequence ID" value="KAH0736928.1"/>
    <property type="molecule type" value="Genomic_DNA"/>
</dbReference>
<proteinExistence type="predicted"/>
<dbReference type="Proteomes" id="UP000826656">
    <property type="component" value="Unassembled WGS sequence"/>
</dbReference>